<dbReference type="SUPFAM" id="SSF53448">
    <property type="entry name" value="Nucleotide-diphospho-sugar transferases"/>
    <property type="match status" value="1"/>
</dbReference>
<dbReference type="PANTHER" id="PTHR15046">
    <property type="entry name" value="GLYCO_TRANS_2-LIKE DOMAIN-CONTAINING PROTEIN"/>
    <property type="match status" value="1"/>
</dbReference>
<evidence type="ECO:0000313" key="3">
    <source>
        <dbReference type="RefSeq" id="XP_035697981.1"/>
    </source>
</evidence>
<evidence type="ECO:0000259" key="1">
    <source>
        <dbReference type="Pfam" id="PF00535"/>
    </source>
</evidence>
<dbReference type="KEGG" id="bfo:118431016"/>
<organism evidence="2 3">
    <name type="scientific">Branchiostoma floridae</name>
    <name type="common">Florida lancelet</name>
    <name type="synonym">Amphioxus</name>
    <dbReference type="NCBI Taxonomy" id="7739"/>
    <lineage>
        <taxon>Eukaryota</taxon>
        <taxon>Metazoa</taxon>
        <taxon>Chordata</taxon>
        <taxon>Cephalochordata</taxon>
        <taxon>Leptocardii</taxon>
        <taxon>Amphioxiformes</taxon>
        <taxon>Branchiostomatidae</taxon>
        <taxon>Branchiostoma</taxon>
    </lineage>
</organism>
<dbReference type="OMA" id="NTEFNAN"/>
<dbReference type="Proteomes" id="UP000001554">
    <property type="component" value="Chromosome 14"/>
</dbReference>
<reference evidence="3" key="2">
    <citation type="submission" date="2025-08" db="UniProtKB">
        <authorList>
            <consortium name="RefSeq"/>
        </authorList>
    </citation>
    <scope>IDENTIFICATION</scope>
    <source>
        <strain evidence="3">S238N-H82</strain>
        <tissue evidence="3">Testes</tissue>
    </source>
</reference>
<name>A0A9J7NCM4_BRAFL</name>
<dbReference type="RefSeq" id="XP_035697981.1">
    <property type="nucleotide sequence ID" value="XM_035842088.1"/>
</dbReference>
<dbReference type="Gene3D" id="3.90.550.10">
    <property type="entry name" value="Spore Coat Polysaccharide Biosynthesis Protein SpsA, Chain A"/>
    <property type="match status" value="1"/>
</dbReference>
<protein>
    <submittedName>
        <fullName evidence="3">Beta-1,4 N-acetylgalactosaminyltransferase 1-like</fullName>
    </submittedName>
</protein>
<dbReference type="InterPro" id="IPR029044">
    <property type="entry name" value="Nucleotide-diphossugar_trans"/>
</dbReference>
<accession>A0A9J7NCM4</accession>
<dbReference type="PANTHER" id="PTHR15046:SF3">
    <property type="entry name" value="BETA-1,4 N-ACETYLGALACTOSAMINYLTRANSFERASE 2-LIKE"/>
    <property type="match status" value="1"/>
</dbReference>
<reference evidence="2" key="1">
    <citation type="journal article" date="2020" name="Nat. Ecol. Evol.">
        <title>Deeply conserved synteny resolves early events in vertebrate evolution.</title>
        <authorList>
            <person name="Simakov O."/>
            <person name="Marletaz F."/>
            <person name="Yue J.X."/>
            <person name="O'Connell B."/>
            <person name="Jenkins J."/>
            <person name="Brandt A."/>
            <person name="Calef R."/>
            <person name="Tung C.H."/>
            <person name="Huang T.K."/>
            <person name="Schmutz J."/>
            <person name="Satoh N."/>
            <person name="Yu J.K."/>
            <person name="Putnam N.H."/>
            <person name="Green R.E."/>
            <person name="Rokhsar D.S."/>
        </authorList>
    </citation>
    <scope>NUCLEOTIDE SEQUENCE [LARGE SCALE GENOMIC DNA]</scope>
    <source>
        <strain evidence="2">S238N-H82</strain>
    </source>
</reference>
<feature type="domain" description="Glycosyltransferase 2-like" evidence="1">
    <location>
        <begin position="295"/>
        <end position="447"/>
    </location>
</feature>
<keyword evidence="2" id="KW-1185">Reference proteome</keyword>
<proteinExistence type="predicted"/>
<dbReference type="AlphaFoldDB" id="A0A9J7NCM4"/>
<dbReference type="InterPro" id="IPR001173">
    <property type="entry name" value="Glyco_trans_2-like"/>
</dbReference>
<gene>
    <name evidence="3" type="primary">LOC118431016</name>
</gene>
<dbReference type="Pfam" id="PF00535">
    <property type="entry name" value="Glycos_transf_2"/>
    <property type="match status" value="1"/>
</dbReference>
<evidence type="ECO:0000313" key="2">
    <source>
        <dbReference type="Proteomes" id="UP000001554"/>
    </source>
</evidence>
<sequence length="538" mass="61030">MCTLNYATFLHRLRMVARMKRMSFEQKLLVVSVTSFLLGCCLGKLWCLLLVPCGKRSVRIPYDAVVDGNSSIRLAGFQMAMIFLPVSRGPQTGSLPRNPDVESYLGEKPCQCTGRWLKEYFTTEDWTVKQLQRDSNLKRFNRRRLDPPDIYNHADGLSPVSYPAHGVVVRPLRAVLLEGIRIEWFEVEDYFRGTVFEVEFSGNMGVFTVLAIIEDVSIVGDNTNNMIIRTTKPIHLNQQLRKVVYLNTEFNANKYDLVKVRYMGFTATVPVHIQHRQLPWLYEPEKGKMGDRVTVVVTSSGDYDNLRRLLKSVEQYYPKTTVIVADDNTADVWKAYQVRNVKHYRMPPNKGYFAGLNLGISQVATEYVLIVDDDQYFTRKTKLRELVSMLDHTNYHLVGGTVENPGQSLGSTYRILGNATHACLESQRQVYHQVQGYPGCHAADRVDSFFLASTADIRGVGFDPHPAQARNGRQGRGMSEFFVAALGRLRIAVCQHVTIGQDDRSVGTSRQQRAADMGMEDTHNLLRDNLTCLGHNSQ</sequence>
<dbReference type="OrthoDB" id="10012698at2759"/>
<dbReference type="GeneID" id="118431016"/>
<dbReference type="CDD" id="cd00761">
    <property type="entry name" value="Glyco_tranf_GTA_type"/>
    <property type="match status" value="1"/>
</dbReference>